<dbReference type="EMBL" id="UOEB01000307">
    <property type="protein sequence ID" value="VAV86232.1"/>
    <property type="molecule type" value="Genomic_DNA"/>
</dbReference>
<gene>
    <name evidence="1" type="ORF">MNBD_BACTEROID02-884</name>
</gene>
<proteinExistence type="predicted"/>
<sequence>MENNIARVDNSIQNFESTYSTSKRLISIIGSSDIAHVDTKIDSLVFANNYDYHLNLDMNTIIEARENGDLALISSDTLRQSIYTLSTLNETIKERERITNEDLMSLFIPYLNKNFNWRNLGFSLFSEQGFGKSKLYKNDNYKMLYDQEFENHLQGRIQYNKGNLQIYNAIKQQLKNIYLLL</sequence>
<protein>
    <submittedName>
        <fullName evidence="1">Uncharacterized protein</fullName>
    </submittedName>
</protein>
<evidence type="ECO:0000313" key="1">
    <source>
        <dbReference type="EMBL" id="VAV86232.1"/>
    </source>
</evidence>
<reference evidence="1" key="1">
    <citation type="submission" date="2018-06" db="EMBL/GenBank/DDBJ databases">
        <authorList>
            <person name="Zhirakovskaya E."/>
        </authorList>
    </citation>
    <scope>NUCLEOTIDE SEQUENCE</scope>
</reference>
<dbReference type="AlphaFoldDB" id="A0A3B0R126"/>
<name>A0A3B0R126_9ZZZZ</name>
<organism evidence="1">
    <name type="scientific">hydrothermal vent metagenome</name>
    <dbReference type="NCBI Taxonomy" id="652676"/>
    <lineage>
        <taxon>unclassified sequences</taxon>
        <taxon>metagenomes</taxon>
        <taxon>ecological metagenomes</taxon>
    </lineage>
</organism>
<accession>A0A3B0R126</accession>